<feature type="compositionally biased region" description="Polar residues" evidence="2">
    <location>
        <begin position="108"/>
        <end position="123"/>
    </location>
</feature>
<dbReference type="CDD" id="cd00085">
    <property type="entry name" value="HNHc"/>
    <property type="match status" value="1"/>
</dbReference>
<reference evidence="4 5" key="1">
    <citation type="submission" date="2019-09" db="EMBL/GenBank/DDBJ databases">
        <title>Phylogeny of genus Pseudoclavibacter and closely related genus.</title>
        <authorList>
            <person name="Li Y."/>
        </authorList>
    </citation>
    <scope>NUCLEOTIDE SEQUENCE [LARGE SCALE GENOMIC DNA]</scope>
    <source>
        <strain evidence="4 5">KCTC 13959</strain>
    </source>
</reference>
<protein>
    <submittedName>
        <fullName evidence="4">DUF222 domain-containing protein</fullName>
    </submittedName>
</protein>
<dbReference type="GO" id="GO:0004519">
    <property type="term" value="F:endonuclease activity"/>
    <property type="evidence" value="ECO:0007669"/>
    <property type="project" value="InterPro"/>
</dbReference>
<dbReference type="AlphaFoldDB" id="A0A7J5BA51"/>
<comment type="similarity">
    <text evidence="1">Belongs to the Rv1128c/1148c/1588c/1702c/1945/3466 family.</text>
</comment>
<dbReference type="Pfam" id="PF01844">
    <property type="entry name" value="HNH"/>
    <property type="match status" value="1"/>
</dbReference>
<gene>
    <name evidence="4" type="ORF">F8O05_11970</name>
</gene>
<feature type="region of interest" description="Disordered" evidence="2">
    <location>
        <begin position="408"/>
        <end position="431"/>
    </location>
</feature>
<evidence type="ECO:0000256" key="1">
    <source>
        <dbReference type="ARBA" id="ARBA00023450"/>
    </source>
</evidence>
<dbReference type="Gene3D" id="1.10.30.50">
    <property type="match status" value="1"/>
</dbReference>
<comment type="caution">
    <text evidence="4">The sequence shown here is derived from an EMBL/GenBank/DDBJ whole genome shotgun (WGS) entry which is preliminary data.</text>
</comment>
<dbReference type="InterPro" id="IPR003870">
    <property type="entry name" value="DUF222"/>
</dbReference>
<sequence>MTIVDDHSSVSGAAVPGAAFVVRPTDGRILNTSEFLDLPPYGDPIATQAVPASRPAKRTRYKRTIENLRAARKEKLEAEKEAKKVATTSHKGGNLEGGTGGAFLAPDTANNIPKTGATSSLPSNGEDVTPSGLSWGGPNRNLSKPTGRQTPTGAQSSVRGKRRPRANFGASCEADEVRHDEVLASVTRFNDAFRARAAADAAQIRALAVAYDIALERALMSIAGGSTTPRKIRDIRFDTESEQRVFSWHLTSIVGEFAISTNESDATLRNRAGDARLLTTKLPDWLTALEQGKVDLRHVNTMLRHGRQLSEEHVAEYGAVTLEFAVGHTPGQTGTFAEEAAATIAAMAFEEAHARARQSRSVSYRHDGFGMARLDAYLPSELLAPAMQLLELGARELREIDAKAAAEHASEVKRAREQGLPEPEPFQPDTRTLPQMRADLLIETLLCSAPGESRVKTTVSVTVPAFSLLDAERMVEKTAKEAAAGDANKGGATTQCSGWRADGHGPALLNGTQPMSIEQARQFASDASFLERILIHPVTGQVTAVDKYEMSIGMRRFLEVRDRTCRFPGCVRPAQYCDADHTHPYSEDGPTDVDNLAHLCRAHHVQKHRKPWTVTNLGGGVLEWRTPLGQVATTSPIPHGPVFVPVGEYGPPPF</sequence>
<evidence type="ECO:0000256" key="2">
    <source>
        <dbReference type="SAM" id="MobiDB-lite"/>
    </source>
</evidence>
<dbReference type="OrthoDB" id="3261064at2"/>
<feature type="domain" description="HNH nuclease" evidence="3">
    <location>
        <begin position="553"/>
        <end position="605"/>
    </location>
</feature>
<accession>A0A7J5BA51</accession>
<organism evidence="4 5">
    <name type="scientific">Gulosibacter chungangensis</name>
    <dbReference type="NCBI Taxonomy" id="979746"/>
    <lineage>
        <taxon>Bacteria</taxon>
        <taxon>Bacillati</taxon>
        <taxon>Actinomycetota</taxon>
        <taxon>Actinomycetes</taxon>
        <taxon>Micrococcales</taxon>
        <taxon>Microbacteriaceae</taxon>
        <taxon>Gulosibacter</taxon>
    </lineage>
</organism>
<proteinExistence type="inferred from homology"/>
<dbReference type="InterPro" id="IPR002711">
    <property type="entry name" value="HNH"/>
</dbReference>
<feature type="region of interest" description="Disordered" evidence="2">
    <location>
        <begin position="76"/>
        <end position="172"/>
    </location>
</feature>
<dbReference type="GO" id="GO:0008270">
    <property type="term" value="F:zinc ion binding"/>
    <property type="evidence" value="ECO:0007669"/>
    <property type="project" value="InterPro"/>
</dbReference>
<dbReference type="EMBL" id="WBKB01000008">
    <property type="protein sequence ID" value="KAB1641663.1"/>
    <property type="molecule type" value="Genomic_DNA"/>
</dbReference>
<evidence type="ECO:0000259" key="3">
    <source>
        <dbReference type="SMART" id="SM00507"/>
    </source>
</evidence>
<name>A0A7J5BA51_9MICO</name>
<dbReference type="GO" id="GO:0003676">
    <property type="term" value="F:nucleic acid binding"/>
    <property type="evidence" value="ECO:0007669"/>
    <property type="project" value="InterPro"/>
</dbReference>
<feature type="compositionally biased region" description="Polar residues" evidence="2">
    <location>
        <begin position="140"/>
        <end position="158"/>
    </location>
</feature>
<dbReference type="Pfam" id="PF02720">
    <property type="entry name" value="DUF222"/>
    <property type="match status" value="1"/>
</dbReference>
<keyword evidence="5" id="KW-1185">Reference proteome</keyword>
<feature type="compositionally biased region" description="Basic and acidic residues" evidence="2">
    <location>
        <begin position="408"/>
        <end position="419"/>
    </location>
</feature>
<evidence type="ECO:0000313" key="4">
    <source>
        <dbReference type="EMBL" id="KAB1641663.1"/>
    </source>
</evidence>
<evidence type="ECO:0000313" key="5">
    <source>
        <dbReference type="Proteomes" id="UP000433493"/>
    </source>
</evidence>
<dbReference type="InterPro" id="IPR003615">
    <property type="entry name" value="HNH_nuc"/>
</dbReference>
<dbReference type="Proteomes" id="UP000433493">
    <property type="component" value="Unassembled WGS sequence"/>
</dbReference>
<dbReference type="RefSeq" id="WP_158052982.1">
    <property type="nucleotide sequence ID" value="NZ_WBKB01000008.1"/>
</dbReference>
<dbReference type="SMART" id="SM00507">
    <property type="entry name" value="HNHc"/>
    <property type="match status" value="1"/>
</dbReference>